<dbReference type="InterPro" id="IPR050554">
    <property type="entry name" value="Met_Synthase/Corrinoid"/>
</dbReference>
<protein>
    <submittedName>
        <fullName evidence="3">Vitamin B12 dependent methionine synthase, activation domain</fullName>
    </submittedName>
</protein>
<reference evidence="3 4" key="1">
    <citation type="submission" date="2017-02" db="EMBL/GenBank/DDBJ databases">
        <authorList>
            <person name="Peterson S.W."/>
        </authorList>
    </citation>
    <scope>NUCLEOTIDE SEQUENCE [LARGE SCALE GENOMIC DNA]</scope>
    <source>
        <strain evidence="3 4">ATCC 43324</strain>
    </source>
</reference>
<name>A0A1T4M6N2_9BACT</name>
<dbReference type="PANTHER" id="PTHR45833">
    <property type="entry name" value="METHIONINE SYNTHASE"/>
    <property type="match status" value="1"/>
</dbReference>
<dbReference type="InterPro" id="IPR037010">
    <property type="entry name" value="VitB12-dep_Met_synth_activ_sf"/>
</dbReference>
<feature type="domain" description="AdoMet activation" evidence="2">
    <location>
        <begin position="1"/>
        <end position="266"/>
    </location>
</feature>
<dbReference type="SUPFAM" id="SSF56507">
    <property type="entry name" value="Methionine synthase activation domain-like"/>
    <property type="match status" value="1"/>
</dbReference>
<dbReference type="Gene3D" id="1.10.288.10">
    <property type="entry name" value="Cobalamin-dependent Methionine Synthase, domain 2"/>
    <property type="match status" value="1"/>
</dbReference>
<evidence type="ECO:0000256" key="1">
    <source>
        <dbReference type="PROSITE-ProRule" id="PRU00346"/>
    </source>
</evidence>
<dbReference type="PROSITE" id="PS50974">
    <property type="entry name" value="ADOMET_ACTIVATION"/>
    <property type="match status" value="1"/>
</dbReference>
<sequence length="266" mass="30183">MITHYSIQEITPYINWLYFFHAWDMNGKPKEAKQALRADAEALLKEWEGHYFTHATFDLFPANSDGDDLIIADIRIPMLRQQKAQQDGTPNLSLADFVRPKAQGIADRVGIFATSVDAALPAAYAKDDYLRMLSQVLADRLAEGTAERMHEYVRRVYWGYAPNEQLTMEETHAEAYQGIRPAVGYPSLPDTSVNFLLNQLLPFKSVGIQLTETGMMNPHASVSGLMFAHPQSRYFDLGRIGDDQIADYAKRRGIPADRIRKFLKQL</sequence>
<organism evidence="3 4">
    <name type="scientific">Segatella oulorum</name>
    <dbReference type="NCBI Taxonomy" id="28136"/>
    <lineage>
        <taxon>Bacteria</taxon>
        <taxon>Pseudomonadati</taxon>
        <taxon>Bacteroidota</taxon>
        <taxon>Bacteroidia</taxon>
        <taxon>Bacteroidales</taxon>
        <taxon>Prevotellaceae</taxon>
        <taxon>Segatella</taxon>
    </lineage>
</organism>
<dbReference type="GO" id="GO:0008705">
    <property type="term" value="F:methionine synthase activity"/>
    <property type="evidence" value="ECO:0007669"/>
    <property type="project" value="InterPro"/>
</dbReference>
<dbReference type="RefSeq" id="WP_078805491.1">
    <property type="nucleotide sequence ID" value="NZ_FUXK01000005.1"/>
</dbReference>
<dbReference type="GO" id="GO:0032259">
    <property type="term" value="P:methylation"/>
    <property type="evidence" value="ECO:0007669"/>
    <property type="project" value="UniProtKB-KW"/>
</dbReference>
<evidence type="ECO:0000313" key="3">
    <source>
        <dbReference type="EMBL" id="SJZ62659.1"/>
    </source>
</evidence>
<dbReference type="STRING" id="28136.SAMN02745202_00656"/>
<keyword evidence="1" id="KW-0489">Methyltransferase</keyword>
<proteinExistence type="predicted"/>
<dbReference type="InterPro" id="IPR004223">
    <property type="entry name" value="VitB12-dep_Met_synth_activ_dom"/>
</dbReference>
<dbReference type="AlphaFoldDB" id="A0A1T4M6N2"/>
<dbReference type="Proteomes" id="UP000190065">
    <property type="component" value="Unassembled WGS sequence"/>
</dbReference>
<accession>A0A1T4M6N2</accession>
<dbReference type="eggNOG" id="COG1410">
    <property type="taxonomic scope" value="Bacteria"/>
</dbReference>
<dbReference type="Pfam" id="PF02965">
    <property type="entry name" value="Met_synt_B12"/>
    <property type="match status" value="1"/>
</dbReference>
<dbReference type="Gene3D" id="3.10.196.10">
    <property type="entry name" value="Vitamin B12-dependent methionine synthase, activation domain"/>
    <property type="match status" value="1"/>
</dbReference>
<gene>
    <name evidence="3" type="ORF">SAMN02745202_00656</name>
</gene>
<dbReference type="EMBL" id="FUXK01000005">
    <property type="protein sequence ID" value="SJZ62659.1"/>
    <property type="molecule type" value="Genomic_DNA"/>
</dbReference>
<evidence type="ECO:0000259" key="2">
    <source>
        <dbReference type="PROSITE" id="PS50974"/>
    </source>
</evidence>
<evidence type="ECO:0000313" key="4">
    <source>
        <dbReference type="Proteomes" id="UP000190065"/>
    </source>
</evidence>
<keyword evidence="1" id="KW-0808">Transferase</keyword>
<dbReference type="GO" id="GO:0005829">
    <property type="term" value="C:cytosol"/>
    <property type="evidence" value="ECO:0007669"/>
    <property type="project" value="TreeGrafter"/>
</dbReference>